<reference evidence="2 3" key="1">
    <citation type="journal article" date="2024" name="Ann. Entomol. Soc. Am.">
        <title>Genomic analyses of the southern and eastern yellowjacket wasps (Hymenoptera: Vespidae) reveal evolutionary signatures of social life.</title>
        <authorList>
            <person name="Catto M.A."/>
            <person name="Caine P.B."/>
            <person name="Orr S.E."/>
            <person name="Hunt B.G."/>
            <person name="Goodisman M.A.D."/>
        </authorList>
    </citation>
    <scope>NUCLEOTIDE SEQUENCE [LARGE SCALE GENOMIC DNA]</scope>
    <source>
        <strain evidence="2">233</strain>
        <tissue evidence="2">Head and thorax</tissue>
    </source>
</reference>
<dbReference type="Proteomes" id="UP001607302">
    <property type="component" value="Unassembled WGS sequence"/>
</dbReference>
<accession>A0ABD2BGD1</accession>
<gene>
    <name evidence="2" type="ORF">V1478_004765</name>
</gene>
<comment type="caution">
    <text evidence="2">The sequence shown here is derived from an EMBL/GenBank/DDBJ whole genome shotgun (WGS) entry which is preliminary data.</text>
</comment>
<protein>
    <submittedName>
        <fullName evidence="2">Fatty acyl-CoA reductase wat-like isoform X1</fullName>
    </submittedName>
</protein>
<evidence type="ECO:0000313" key="3">
    <source>
        <dbReference type="Proteomes" id="UP001607302"/>
    </source>
</evidence>
<keyword evidence="1" id="KW-0812">Transmembrane</keyword>
<keyword evidence="3" id="KW-1185">Reference proteome</keyword>
<dbReference type="EMBL" id="JAUDFV010000104">
    <property type="protein sequence ID" value="KAL2731710.1"/>
    <property type="molecule type" value="Genomic_DNA"/>
</dbReference>
<evidence type="ECO:0000256" key="1">
    <source>
        <dbReference type="SAM" id="Phobius"/>
    </source>
</evidence>
<proteinExistence type="predicted"/>
<evidence type="ECO:0000313" key="2">
    <source>
        <dbReference type="EMBL" id="KAL2731710.1"/>
    </source>
</evidence>
<organism evidence="2 3">
    <name type="scientific">Vespula squamosa</name>
    <name type="common">Southern yellow jacket</name>
    <name type="synonym">Wasp</name>
    <dbReference type="NCBI Taxonomy" id="30214"/>
    <lineage>
        <taxon>Eukaryota</taxon>
        <taxon>Metazoa</taxon>
        <taxon>Ecdysozoa</taxon>
        <taxon>Arthropoda</taxon>
        <taxon>Hexapoda</taxon>
        <taxon>Insecta</taxon>
        <taxon>Pterygota</taxon>
        <taxon>Neoptera</taxon>
        <taxon>Endopterygota</taxon>
        <taxon>Hymenoptera</taxon>
        <taxon>Apocrita</taxon>
        <taxon>Aculeata</taxon>
        <taxon>Vespoidea</taxon>
        <taxon>Vespidae</taxon>
        <taxon>Vespinae</taxon>
        <taxon>Vespula</taxon>
    </lineage>
</organism>
<dbReference type="AlphaFoldDB" id="A0ABD2BGD1"/>
<keyword evidence="1" id="KW-1133">Transmembrane helix</keyword>
<feature type="transmembrane region" description="Helical" evidence="1">
    <location>
        <begin position="55"/>
        <end position="76"/>
    </location>
</feature>
<keyword evidence="1" id="KW-0472">Membrane</keyword>
<name>A0ABD2BGD1_VESSQ</name>
<sequence length="101" mass="12160">MHEILIFPCTILKSNDNPINFGEFIEMIFKYEELIQSEKTVCCHNFKRTKYRPIYLFYIYFLHLLPAFIIDTIALLQMYRKIQKNIGSTCLFSYGPMQLYE</sequence>